<sequence>MIATALYVGASVAPHARADPTSNLKEAVTQLRNGTSCGSIRYDAIAEQVAQVITRTNDEYISHVAKDIPPQDPLPGLKDLGYKGKKAKLLLGAAKNEADAIKGALIEGYASLPDCSYTDYGADVRTNASTGLILTAIVLAGP</sequence>
<protein>
    <submittedName>
        <fullName evidence="1">Uncharacterized protein</fullName>
    </submittedName>
</protein>
<gene>
    <name evidence="1" type="ORF">MMARJ_32780</name>
</gene>
<name>A0ABN5ZW66_9MYCO</name>
<organism evidence="1 2">
    <name type="scientific">Mycobacterium marseillense</name>
    <dbReference type="NCBI Taxonomy" id="701042"/>
    <lineage>
        <taxon>Bacteria</taxon>
        <taxon>Bacillati</taxon>
        <taxon>Actinomycetota</taxon>
        <taxon>Actinomycetes</taxon>
        <taxon>Mycobacteriales</taxon>
        <taxon>Mycobacteriaceae</taxon>
        <taxon>Mycobacterium</taxon>
        <taxon>Mycobacterium avium complex (MAC)</taxon>
    </lineage>
</organism>
<dbReference type="Proteomes" id="UP000466831">
    <property type="component" value="Chromosome"/>
</dbReference>
<keyword evidence="2" id="KW-1185">Reference proteome</keyword>
<proteinExistence type="predicted"/>
<accession>A0ABN5ZW66</accession>
<evidence type="ECO:0000313" key="2">
    <source>
        <dbReference type="Proteomes" id="UP000466831"/>
    </source>
</evidence>
<dbReference type="RefSeq" id="WP_139799191.1">
    <property type="nucleotide sequence ID" value="NZ_AP022584.1"/>
</dbReference>
<evidence type="ECO:0000313" key="1">
    <source>
        <dbReference type="EMBL" id="BBY12538.1"/>
    </source>
</evidence>
<reference evidence="1 2" key="1">
    <citation type="journal article" date="2019" name="Emerg. Microbes Infect.">
        <title>Comprehensive subspecies identification of 175 nontuberculous mycobacteria species based on 7547 genomic profiles.</title>
        <authorList>
            <person name="Matsumoto Y."/>
            <person name="Kinjo T."/>
            <person name="Motooka D."/>
            <person name="Nabeya D."/>
            <person name="Jung N."/>
            <person name="Uechi K."/>
            <person name="Horii T."/>
            <person name="Iida T."/>
            <person name="Fujita J."/>
            <person name="Nakamura S."/>
        </authorList>
    </citation>
    <scope>NUCLEOTIDE SEQUENCE [LARGE SCALE GENOMIC DNA]</scope>
    <source>
        <strain evidence="1 2">JCM 17324</strain>
    </source>
</reference>
<dbReference type="EMBL" id="AP022584">
    <property type="protein sequence ID" value="BBY12538.1"/>
    <property type="molecule type" value="Genomic_DNA"/>
</dbReference>